<sequence length="207" mass="23328">MGLKRKELVQTSTTPTVTKIETKEYTQEGKWNHCYLSQKKLAPPIVSDHLGRLYNKESVLELLVDPSKFSQGQRVGVKHITSLKDIVELKIKQRNGNGRFICSVTGELLGSGSTKAVYLVECGDVFLEKCLKFDDSLKCPVCQVSYDKRNAIVLNSTDEESIKKLEDRLTSLKKDGLSHSLKKSKSNKRKKHIDQPSTPINIKKPKI</sequence>
<feature type="compositionally biased region" description="Basic residues" evidence="1">
    <location>
        <begin position="180"/>
        <end position="192"/>
    </location>
</feature>
<dbReference type="Proteomes" id="UP000774326">
    <property type="component" value="Unassembled WGS sequence"/>
</dbReference>
<evidence type="ECO:0008006" key="4">
    <source>
        <dbReference type="Google" id="ProtNLM"/>
    </source>
</evidence>
<dbReference type="PANTHER" id="PTHR12775:SF0">
    <property type="entry name" value="REPLICATION TERMINATION FACTOR 2"/>
    <property type="match status" value="1"/>
</dbReference>
<gene>
    <name evidence="2" type="ORF">WICPIJ_004486</name>
</gene>
<proteinExistence type="predicted"/>
<dbReference type="Pfam" id="PF04641">
    <property type="entry name" value="Rtf2"/>
    <property type="match status" value="1"/>
</dbReference>
<evidence type="ECO:0000313" key="3">
    <source>
        <dbReference type="Proteomes" id="UP000774326"/>
    </source>
</evidence>
<comment type="caution">
    <text evidence="2">The sequence shown here is derived from an EMBL/GenBank/DDBJ whole genome shotgun (WGS) entry which is preliminary data.</text>
</comment>
<dbReference type="InterPro" id="IPR013083">
    <property type="entry name" value="Znf_RING/FYVE/PHD"/>
</dbReference>
<dbReference type="EMBL" id="JAEUBG010002417">
    <property type="protein sequence ID" value="KAH3684536.1"/>
    <property type="molecule type" value="Genomic_DNA"/>
</dbReference>
<reference evidence="2" key="2">
    <citation type="submission" date="2021-01" db="EMBL/GenBank/DDBJ databases">
        <authorList>
            <person name="Schikora-Tamarit M.A."/>
        </authorList>
    </citation>
    <scope>NUCLEOTIDE SEQUENCE</scope>
    <source>
        <strain evidence="2">CBS2887</strain>
    </source>
</reference>
<reference evidence="2" key="1">
    <citation type="journal article" date="2021" name="Open Biol.">
        <title>Shared evolutionary footprints suggest mitochondrial oxidative damage underlies multiple complex I losses in fungi.</title>
        <authorList>
            <person name="Schikora-Tamarit M.A."/>
            <person name="Marcet-Houben M."/>
            <person name="Nosek J."/>
            <person name="Gabaldon T."/>
        </authorList>
    </citation>
    <scope>NUCLEOTIDE SEQUENCE</scope>
    <source>
        <strain evidence="2">CBS2887</strain>
    </source>
</reference>
<dbReference type="AlphaFoldDB" id="A0A9P8Q5S7"/>
<dbReference type="GO" id="GO:0005634">
    <property type="term" value="C:nucleus"/>
    <property type="evidence" value="ECO:0007669"/>
    <property type="project" value="TreeGrafter"/>
</dbReference>
<evidence type="ECO:0000256" key="1">
    <source>
        <dbReference type="SAM" id="MobiDB-lite"/>
    </source>
</evidence>
<evidence type="ECO:0000313" key="2">
    <source>
        <dbReference type="EMBL" id="KAH3684536.1"/>
    </source>
</evidence>
<dbReference type="Gene3D" id="3.30.40.10">
    <property type="entry name" value="Zinc/RING finger domain, C3HC4 (zinc finger)"/>
    <property type="match status" value="1"/>
</dbReference>
<feature type="region of interest" description="Disordered" evidence="1">
    <location>
        <begin position="176"/>
        <end position="207"/>
    </location>
</feature>
<name>A0A9P8Q5S7_WICPI</name>
<dbReference type="PANTHER" id="PTHR12775">
    <property type="entry name" value="PROTEIN C20ORF43 HOMOLOG"/>
    <property type="match status" value="1"/>
</dbReference>
<dbReference type="OrthoDB" id="247013at2759"/>
<dbReference type="InterPro" id="IPR006735">
    <property type="entry name" value="Rtf2"/>
</dbReference>
<keyword evidence="3" id="KW-1185">Reference proteome</keyword>
<protein>
    <recommendedName>
        <fullName evidence="4">Replication termination factor 2</fullName>
    </recommendedName>
</protein>
<organism evidence="2 3">
    <name type="scientific">Wickerhamomyces pijperi</name>
    <name type="common">Yeast</name>
    <name type="synonym">Pichia pijperi</name>
    <dbReference type="NCBI Taxonomy" id="599730"/>
    <lineage>
        <taxon>Eukaryota</taxon>
        <taxon>Fungi</taxon>
        <taxon>Dikarya</taxon>
        <taxon>Ascomycota</taxon>
        <taxon>Saccharomycotina</taxon>
        <taxon>Saccharomycetes</taxon>
        <taxon>Phaffomycetales</taxon>
        <taxon>Wickerhamomycetaceae</taxon>
        <taxon>Wickerhamomyces</taxon>
    </lineage>
</organism>
<dbReference type="GO" id="GO:0006274">
    <property type="term" value="P:DNA replication termination"/>
    <property type="evidence" value="ECO:0007669"/>
    <property type="project" value="TreeGrafter"/>
</dbReference>
<accession>A0A9P8Q5S7</accession>